<dbReference type="Pfam" id="PF05272">
    <property type="entry name" value="VapE-like_dom"/>
    <property type="match status" value="1"/>
</dbReference>
<evidence type="ECO:0000259" key="1">
    <source>
        <dbReference type="Pfam" id="PF05272"/>
    </source>
</evidence>
<evidence type="ECO:0000313" key="4">
    <source>
        <dbReference type="Proteomes" id="UP000570851"/>
    </source>
</evidence>
<organism evidence="3 4">
    <name type="scientific">Trichormus variabilis N2B</name>
    <dbReference type="NCBI Taxonomy" id="2681315"/>
    <lineage>
        <taxon>Bacteria</taxon>
        <taxon>Bacillati</taxon>
        <taxon>Cyanobacteriota</taxon>
        <taxon>Cyanophyceae</taxon>
        <taxon>Nostocales</taxon>
        <taxon>Nostocaceae</taxon>
        <taxon>Trichormus</taxon>
    </lineage>
</organism>
<dbReference type="InterPro" id="IPR007936">
    <property type="entry name" value="VapE-like_dom"/>
</dbReference>
<dbReference type="Pfam" id="PF16793">
    <property type="entry name" value="RepB_primase"/>
    <property type="match status" value="1"/>
</dbReference>
<protein>
    <submittedName>
        <fullName evidence="3">Virulence-associated E</fullName>
    </submittedName>
</protein>
<dbReference type="GeneID" id="58725321"/>
<sequence length="697" mass="78816">MKSINPILHQNSDYAQAETFLSLLCGDSETAVTWQTFDDSDSEQKDRTLAQCWHDTLASSWNKLQRLNNKGAGVFVTVQETDGTGERKTANVVQVRALFIDCDNGIPDSWHLQPSLIVSTSADKCHAYWLLDESVQASADEFRGWQERLIAHYGSDKAVKDLARVMRLPGLLHKKGEPKLVTIFEASGTRYAVDEIMDGLPEVGKPAKVNQPKPNYSDANFREKLEHFANKLKQAKEGERNSTLNSTKYTLAGLFPDKLEDIDNCLFTVATECLGLSEEETRATLASANTGASKPITLTSNGGKRSKSNLMRDTLEQLFGNSLQWDEMQNKLRFRGIHMSIEKLHDICERELDLDLPFDNFRRIASVIAQDNPYHAVRSYLQSLTAAEDPEPILSALYQAMGITNRLHRLYVRRWLVSAVARALNPGCKADCALVLQGKQGIGKTTFFSSLFGESFQTLGEHKSDVDQLLAMTRSWCIEWGEIENAFSKKAVSAIKSFMSIERDTYRRPYASEPDTYPRHFVICGTTNQSEFLTDSTGNRRFWVVNLDQRVDTKAVEDMRDDVWSAVLALFLAGERWHLEGEEVEKAAEDTAQYEQDNPWTEKITAYTARHNPCTVADIMENALGFDVSKLNDKKAQGDVTAILRQLGYTKEQKRLNGVKARYWYRPTLENTSTDDVRVTRDNIPAEENIEYSEDLY</sequence>
<comment type="caution">
    <text evidence="3">The sequence shown here is derived from an EMBL/GenBank/DDBJ whole genome shotgun (WGS) entry which is preliminary data.</text>
</comment>
<dbReference type="Proteomes" id="UP000570851">
    <property type="component" value="Unassembled WGS sequence"/>
</dbReference>
<keyword evidence="4" id="KW-1185">Reference proteome</keyword>
<feature type="domain" description="Virulence-associated protein E-like" evidence="1">
    <location>
        <begin position="394"/>
        <end position="595"/>
    </location>
</feature>
<dbReference type="PANTHER" id="PTHR34985">
    <property type="entry name" value="SLR0554 PROTEIN"/>
    <property type="match status" value="1"/>
</dbReference>
<name>A0ABR6S4T8_ANAVA</name>
<dbReference type="RefSeq" id="WP_011319337.1">
    <property type="nucleotide sequence ID" value="NZ_JACKZP010000011.1"/>
</dbReference>
<gene>
    <name evidence="3" type="ORF">GNE12_05040</name>
</gene>
<evidence type="ECO:0000313" key="3">
    <source>
        <dbReference type="EMBL" id="MBC1301278.1"/>
    </source>
</evidence>
<dbReference type="SUPFAM" id="SSF52540">
    <property type="entry name" value="P-loop containing nucleoside triphosphate hydrolases"/>
    <property type="match status" value="1"/>
</dbReference>
<dbReference type="InterPro" id="IPR039459">
    <property type="entry name" value="RepB-like_DNA_primase_dom"/>
</dbReference>
<reference evidence="3 4" key="1">
    <citation type="submission" date="2019-11" db="EMBL/GenBank/DDBJ databases">
        <title>Comparison of genomes from free-living endosymbiotic cyanobacteria isolated from Azolla.</title>
        <authorList>
            <person name="Thiel T."/>
            <person name="Pratte B."/>
        </authorList>
    </citation>
    <scope>NUCLEOTIDE SEQUENCE [LARGE SCALE GENOMIC DNA]</scope>
    <source>
        <strain evidence="3 4">N2B</strain>
    </source>
</reference>
<feature type="domain" description="RepB-like DNA primase" evidence="2">
    <location>
        <begin position="112"/>
        <end position="192"/>
    </location>
</feature>
<dbReference type="Gene3D" id="3.30.70.1790">
    <property type="entry name" value="RepB DNA-primase, N-terminal domain"/>
    <property type="match status" value="1"/>
</dbReference>
<proteinExistence type="predicted"/>
<dbReference type="EMBL" id="JACKZP010000011">
    <property type="protein sequence ID" value="MBC1301278.1"/>
    <property type="molecule type" value="Genomic_DNA"/>
</dbReference>
<evidence type="ECO:0000259" key="2">
    <source>
        <dbReference type="Pfam" id="PF16793"/>
    </source>
</evidence>
<accession>A0ABR6S4T8</accession>
<dbReference type="PANTHER" id="PTHR34985:SF1">
    <property type="entry name" value="SLR0554 PROTEIN"/>
    <property type="match status" value="1"/>
</dbReference>
<dbReference type="InterPro" id="IPR027417">
    <property type="entry name" value="P-loop_NTPase"/>
</dbReference>